<dbReference type="Gramene" id="TRITD2Av1G248250.1">
    <property type="protein sequence ID" value="TRITD2Av1G248250.1"/>
    <property type="gene ID" value="TRITD2Av1G248250"/>
</dbReference>
<protein>
    <submittedName>
        <fullName evidence="2">Uncharacterized protein</fullName>
    </submittedName>
</protein>
<accession>A0A9R1P2R5</accession>
<sequence>MLQCYRNNSIVIGHANPFRFFNFSSTSPFYVFVESCPLFMYTEVDGGSKKSASFLKPMGTISKKKVQLHLKIKKDKRKARKKGNSGKKSY</sequence>
<proteinExistence type="predicted"/>
<feature type="region of interest" description="Disordered" evidence="1">
    <location>
        <begin position="68"/>
        <end position="90"/>
    </location>
</feature>
<dbReference type="AlphaFoldDB" id="A0A9R1P2R5"/>
<evidence type="ECO:0000313" key="3">
    <source>
        <dbReference type="Proteomes" id="UP000324705"/>
    </source>
</evidence>
<evidence type="ECO:0000256" key="1">
    <source>
        <dbReference type="SAM" id="MobiDB-lite"/>
    </source>
</evidence>
<reference evidence="2 3" key="1">
    <citation type="submission" date="2017-09" db="EMBL/GenBank/DDBJ databases">
        <authorList>
            <consortium name="International Durum Wheat Genome Sequencing Consortium (IDWGSC)"/>
            <person name="Milanesi L."/>
        </authorList>
    </citation>
    <scope>NUCLEOTIDE SEQUENCE [LARGE SCALE GENOMIC DNA]</scope>
    <source>
        <strain evidence="3">cv. Svevo</strain>
    </source>
</reference>
<keyword evidence="3" id="KW-1185">Reference proteome</keyword>
<evidence type="ECO:0000313" key="2">
    <source>
        <dbReference type="EMBL" id="VAH35773.1"/>
    </source>
</evidence>
<name>A0A9R1P2R5_TRITD</name>
<dbReference type="Proteomes" id="UP000324705">
    <property type="component" value="Chromosome 2A"/>
</dbReference>
<organism evidence="2 3">
    <name type="scientific">Triticum turgidum subsp. durum</name>
    <name type="common">Durum wheat</name>
    <name type="synonym">Triticum durum</name>
    <dbReference type="NCBI Taxonomy" id="4567"/>
    <lineage>
        <taxon>Eukaryota</taxon>
        <taxon>Viridiplantae</taxon>
        <taxon>Streptophyta</taxon>
        <taxon>Embryophyta</taxon>
        <taxon>Tracheophyta</taxon>
        <taxon>Spermatophyta</taxon>
        <taxon>Magnoliopsida</taxon>
        <taxon>Liliopsida</taxon>
        <taxon>Poales</taxon>
        <taxon>Poaceae</taxon>
        <taxon>BOP clade</taxon>
        <taxon>Pooideae</taxon>
        <taxon>Triticodae</taxon>
        <taxon>Triticeae</taxon>
        <taxon>Triticinae</taxon>
        <taxon>Triticum</taxon>
    </lineage>
</organism>
<gene>
    <name evidence="2" type="ORF">TRITD_2Av1G248250</name>
</gene>
<dbReference type="EMBL" id="LT934113">
    <property type="protein sequence ID" value="VAH35773.1"/>
    <property type="molecule type" value="Genomic_DNA"/>
</dbReference>